<dbReference type="AlphaFoldDB" id="A0A518ETI3"/>
<feature type="compositionally biased region" description="Basic residues" evidence="1">
    <location>
        <begin position="35"/>
        <end position="44"/>
    </location>
</feature>
<dbReference type="Proteomes" id="UP000320390">
    <property type="component" value="Chromosome"/>
</dbReference>
<evidence type="ECO:0000313" key="3">
    <source>
        <dbReference type="Proteomes" id="UP000320390"/>
    </source>
</evidence>
<feature type="region of interest" description="Disordered" evidence="1">
    <location>
        <begin position="1"/>
        <end position="60"/>
    </location>
</feature>
<name>A0A518ETI3_9BACT</name>
<proteinExistence type="predicted"/>
<sequence>MSPKKTTSKKPAASRSDARKKSTKAVASGETSVKSPKKGGKKAAPKPAPASTKPDQMPDDVLEFIQAIDDYKRLEGRPFPTWSEVLDIVKDLGYQRQNGQ</sequence>
<dbReference type="EMBL" id="CP036434">
    <property type="protein sequence ID" value="QDV07399.1"/>
    <property type="molecule type" value="Genomic_DNA"/>
</dbReference>
<keyword evidence="3" id="KW-1185">Reference proteome</keyword>
<evidence type="ECO:0000313" key="2">
    <source>
        <dbReference type="EMBL" id="QDV07399.1"/>
    </source>
</evidence>
<evidence type="ECO:0000256" key="1">
    <source>
        <dbReference type="SAM" id="MobiDB-lite"/>
    </source>
</evidence>
<protein>
    <submittedName>
        <fullName evidence="2">Uncharacterized protein</fullName>
    </submittedName>
</protein>
<accession>A0A518ETI3</accession>
<dbReference type="OrthoDB" id="266522at2"/>
<organism evidence="2 3">
    <name type="scientific">Saltatorellus ferox</name>
    <dbReference type="NCBI Taxonomy" id="2528018"/>
    <lineage>
        <taxon>Bacteria</taxon>
        <taxon>Pseudomonadati</taxon>
        <taxon>Planctomycetota</taxon>
        <taxon>Planctomycetia</taxon>
        <taxon>Planctomycetia incertae sedis</taxon>
        <taxon>Saltatorellus</taxon>
    </lineage>
</organism>
<dbReference type="RefSeq" id="WP_145198396.1">
    <property type="nucleotide sequence ID" value="NZ_CP036434.1"/>
</dbReference>
<gene>
    <name evidence="2" type="ORF">Poly30_29230</name>
</gene>
<reference evidence="2 3" key="1">
    <citation type="submission" date="2019-02" db="EMBL/GenBank/DDBJ databases">
        <title>Deep-cultivation of Planctomycetes and their phenomic and genomic characterization uncovers novel biology.</title>
        <authorList>
            <person name="Wiegand S."/>
            <person name="Jogler M."/>
            <person name="Boedeker C."/>
            <person name="Pinto D."/>
            <person name="Vollmers J."/>
            <person name="Rivas-Marin E."/>
            <person name="Kohn T."/>
            <person name="Peeters S.H."/>
            <person name="Heuer A."/>
            <person name="Rast P."/>
            <person name="Oberbeckmann S."/>
            <person name="Bunk B."/>
            <person name="Jeske O."/>
            <person name="Meyerdierks A."/>
            <person name="Storesund J.E."/>
            <person name="Kallscheuer N."/>
            <person name="Luecker S."/>
            <person name="Lage O.M."/>
            <person name="Pohl T."/>
            <person name="Merkel B.J."/>
            <person name="Hornburger P."/>
            <person name="Mueller R.-W."/>
            <person name="Bruemmer F."/>
            <person name="Labrenz M."/>
            <person name="Spormann A.M."/>
            <person name="Op den Camp H."/>
            <person name="Overmann J."/>
            <person name="Amann R."/>
            <person name="Jetten M.S.M."/>
            <person name="Mascher T."/>
            <person name="Medema M.H."/>
            <person name="Devos D.P."/>
            <person name="Kaster A.-K."/>
            <person name="Ovreas L."/>
            <person name="Rohde M."/>
            <person name="Galperin M.Y."/>
            <person name="Jogler C."/>
        </authorList>
    </citation>
    <scope>NUCLEOTIDE SEQUENCE [LARGE SCALE GENOMIC DNA]</scope>
    <source>
        <strain evidence="2 3">Poly30</strain>
    </source>
</reference>